<accession>A0ACC0UTR4</accession>
<keyword evidence="2" id="KW-1185">Reference proteome</keyword>
<comment type="caution">
    <text evidence="1">The sequence shown here is derived from an EMBL/GenBank/DDBJ whole genome shotgun (WGS) entry which is preliminary data.</text>
</comment>
<dbReference type="EMBL" id="CM047946">
    <property type="protein sequence ID" value="KAI9897529.1"/>
    <property type="molecule type" value="Genomic_DNA"/>
</dbReference>
<sequence>MPRFRLQKKSFDIHRDSASKAAPTASQALDDPATKKLAPASTGSVNSVKAPIETPIAKALSRSATIRSVPSIDAPDSSPESQNSGFSKAARSNHTASSAAPTMGSTKSEDPETSPSARLRSADSASTPSKWGGAVKVVEPSAQEDAGVTSDGADNGADPDGLWDSTIGKAGLGKTGRVINKLVSDNDALKRDIQIEKLRAEESKQTAKLLEDKMERLVSEYESRLLEADVTKTLLSRKERQVETLTASIEQEKRKAQAAQEQVGTWKDEMAKSKRETTTQVKEANSFAALMEGRYNAISSHWKDQGDEVKKALAKMKTEVDRLVEERREDDSKIQMLRDLCDQQDGNIRELQREKEEISRKFKDYKQLQEDDLRDIKTHARQREEEQERMLKEAKETLDKLRWALNVKQNVKGAQ</sequence>
<gene>
    <name evidence="1" type="ORF">N3K66_007385</name>
</gene>
<protein>
    <submittedName>
        <fullName evidence="1">Uncharacterized protein</fullName>
    </submittedName>
</protein>
<evidence type="ECO:0000313" key="1">
    <source>
        <dbReference type="EMBL" id="KAI9897529.1"/>
    </source>
</evidence>
<dbReference type="Proteomes" id="UP001163324">
    <property type="component" value="Chromosome 7"/>
</dbReference>
<proteinExistence type="predicted"/>
<evidence type="ECO:0000313" key="2">
    <source>
        <dbReference type="Proteomes" id="UP001163324"/>
    </source>
</evidence>
<reference evidence="1" key="1">
    <citation type="submission" date="2022-10" db="EMBL/GenBank/DDBJ databases">
        <title>Complete Genome of Trichothecium roseum strain YXFP-22015, a Plant Pathogen Isolated from Citrus.</title>
        <authorList>
            <person name="Wang Y."/>
            <person name="Zhu L."/>
        </authorList>
    </citation>
    <scope>NUCLEOTIDE SEQUENCE</scope>
    <source>
        <strain evidence="1">YXFP-22015</strain>
    </source>
</reference>
<name>A0ACC0UTR4_9HYPO</name>
<organism evidence="1 2">
    <name type="scientific">Trichothecium roseum</name>
    <dbReference type="NCBI Taxonomy" id="47278"/>
    <lineage>
        <taxon>Eukaryota</taxon>
        <taxon>Fungi</taxon>
        <taxon>Dikarya</taxon>
        <taxon>Ascomycota</taxon>
        <taxon>Pezizomycotina</taxon>
        <taxon>Sordariomycetes</taxon>
        <taxon>Hypocreomycetidae</taxon>
        <taxon>Hypocreales</taxon>
        <taxon>Hypocreales incertae sedis</taxon>
        <taxon>Trichothecium</taxon>
    </lineage>
</organism>